<evidence type="ECO:0000256" key="1">
    <source>
        <dbReference type="SAM" id="SignalP"/>
    </source>
</evidence>
<reference evidence="2 3" key="1">
    <citation type="journal article" date="2016" name="Nat. Commun.">
        <title>Ectomycorrhizal ecology is imprinted in the genome of the dominant symbiotic fungus Cenococcum geophilum.</title>
        <authorList>
            <consortium name="DOE Joint Genome Institute"/>
            <person name="Peter M."/>
            <person name="Kohler A."/>
            <person name="Ohm R.A."/>
            <person name="Kuo A."/>
            <person name="Krutzmann J."/>
            <person name="Morin E."/>
            <person name="Arend M."/>
            <person name="Barry K.W."/>
            <person name="Binder M."/>
            <person name="Choi C."/>
            <person name="Clum A."/>
            <person name="Copeland A."/>
            <person name="Grisel N."/>
            <person name="Haridas S."/>
            <person name="Kipfer T."/>
            <person name="LaButti K."/>
            <person name="Lindquist E."/>
            <person name="Lipzen A."/>
            <person name="Maire R."/>
            <person name="Meier B."/>
            <person name="Mihaltcheva S."/>
            <person name="Molinier V."/>
            <person name="Murat C."/>
            <person name="Poggeler S."/>
            <person name="Quandt C.A."/>
            <person name="Sperisen C."/>
            <person name="Tritt A."/>
            <person name="Tisserant E."/>
            <person name="Crous P.W."/>
            <person name="Henrissat B."/>
            <person name="Nehls U."/>
            <person name="Egli S."/>
            <person name="Spatafora J.W."/>
            <person name="Grigoriev I.V."/>
            <person name="Martin F.M."/>
        </authorList>
    </citation>
    <scope>NUCLEOTIDE SEQUENCE [LARGE SCALE GENOMIC DNA]</scope>
    <source>
        <strain evidence="2 3">CBS 459.81</strain>
    </source>
</reference>
<proteinExistence type="predicted"/>
<feature type="signal peptide" evidence="1">
    <location>
        <begin position="1"/>
        <end position="23"/>
    </location>
</feature>
<organism evidence="2 3">
    <name type="scientific">Lepidopterella palustris CBS 459.81</name>
    <dbReference type="NCBI Taxonomy" id="1314670"/>
    <lineage>
        <taxon>Eukaryota</taxon>
        <taxon>Fungi</taxon>
        <taxon>Dikarya</taxon>
        <taxon>Ascomycota</taxon>
        <taxon>Pezizomycotina</taxon>
        <taxon>Dothideomycetes</taxon>
        <taxon>Pleosporomycetidae</taxon>
        <taxon>Mytilinidiales</taxon>
        <taxon>Argynnaceae</taxon>
        <taxon>Lepidopterella</taxon>
    </lineage>
</organism>
<feature type="chain" id="PRO_5034879914" evidence="1">
    <location>
        <begin position="24"/>
        <end position="239"/>
    </location>
</feature>
<dbReference type="OrthoDB" id="3933243at2759"/>
<gene>
    <name evidence="2" type="ORF">K432DRAFT_101134</name>
</gene>
<dbReference type="EMBL" id="KV745082">
    <property type="protein sequence ID" value="OCK78073.1"/>
    <property type="molecule type" value="Genomic_DNA"/>
</dbReference>
<accession>A0A8E2E6I0</accession>
<name>A0A8E2E6I0_9PEZI</name>
<evidence type="ECO:0000313" key="3">
    <source>
        <dbReference type="Proteomes" id="UP000250266"/>
    </source>
</evidence>
<protein>
    <submittedName>
        <fullName evidence="2">Uncharacterized protein</fullName>
    </submittedName>
</protein>
<keyword evidence="1" id="KW-0732">Signal</keyword>
<sequence>MFFSKPAILLLAFATGFASEAVARPQPYGSGLSLAVRRPNAAPALPAPEVFPPLKRAAKGSEKNNGNKDVIEITEVDLTVIEEKNKEVIIEQVKEVLIVNSSNNSKNNKKRKAAYKSKSKDVTTVLIVVQIIEIKIDDGKGNKIQEDIFAESIVIANKGKKSTQTIMITDISKLVAGTTRGDATGTAAATAAAAVTDPAALNSSNATQSVTLAGVAPSWTSIDPDPIASALSLVAALEN</sequence>
<dbReference type="Proteomes" id="UP000250266">
    <property type="component" value="Unassembled WGS sequence"/>
</dbReference>
<keyword evidence="3" id="KW-1185">Reference proteome</keyword>
<dbReference type="AlphaFoldDB" id="A0A8E2E6I0"/>
<evidence type="ECO:0000313" key="2">
    <source>
        <dbReference type="EMBL" id="OCK78073.1"/>
    </source>
</evidence>